<dbReference type="AlphaFoldDB" id="A0A1I1U125"/>
<evidence type="ECO:0000256" key="4">
    <source>
        <dbReference type="ARBA" id="ARBA00023033"/>
    </source>
</evidence>
<keyword evidence="7" id="KW-1185">Reference proteome</keyword>
<dbReference type="InterPro" id="IPR011251">
    <property type="entry name" value="Luciferase-like_dom"/>
</dbReference>
<dbReference type="SUPFAM" id="SSF51679">
    <property type="entry name" value="Bacterial luciferase-like"/>
    <property type="match status" value="1"/>
</dbReference>
<evidence type="ECO:0000313" key="6">
    <source>
        <dbReference type="EMBL" id="SFD64566.1"/>
    </source>
</evidence>
<proteinExistence type="inferred from homology"/>
<dbReference type="OrthoDB" id="7903015at2"/>
<dbReference type="InterPro" id="IPR050766">
    <property type="entry name" value="Bact_Lucif_Oxidored"/>
</dbReference>
<dbReference type="GO" id="GO:0016705">
    <property type="term" value="F:oxidoreductase activity, acting on paired donors, with incorporation or reduction of molecular oxygen"/>
    <property type="evidence" value="ECO:0007669"/>
    <property type="project" value="InterPro"/>
</dbReference>
<dbReference type="Pfam" id="PF00296">
    <property type="entry name" value="Bac_luciferase"/>
    <property type="match status" value="1"/>
</dbReference>
<evidence type="ECO:0000256" key="3">
    <source>
        <dbReference type="ARBA" id="ARBA00023002"/>
    </source>
</evidence>
<dbReference type="GO" id="GO:0005829">
    <property type="term" value="C:cytosol"/>
    <property type="evidence" value="ECO:0007669"/>
    <property type="project" value="TreeGrafter"/>
</dbReference>
<evidence type="ECO:0000259" key="5">
    <source>
        <dbReference type="Pfam" id="PF00296"/>
    </source>
</evidence>
<keyword evidence="4" id="KW-0503">Monooxygenase</keyword>
<dbReference type="STRING" id="1225127.SAMN05661030_3872"/>
<dbReference type="PANTHER" id="PTHR30137:SF16">
    <property type="entry name" value="BLL0895 PROTEIN"/>
    <property type="match status" value="1"/>
</dbReference>
<gene>
    <name evidence="6" type="ORF">SAMN05661030_3872</name>
</gene>
<evidence type="ECO:0000256" key="2">
    <source>
        <dbReference type="ARBA" id="ARBA00022630"/>
    </source>
</evidence>
<evidence type="ECO:0000313" key="7">
    <source>
        <dbReference type="Proteomes" id="UP000199022"/>
    </source>
</evidence>
<dbReference type="EMBL" id="FOMD01000005">
    <property type="protein sequence ID" value="SFD64566.1"/>
    <property type="molecule type" value="Genomic_DNA"/>
</dbReference>
<name>A0A1I1U125_9ACTN</name>
<dbReference type="GO" id="GO:0004497">
    <property type="term" value="F:monooxygenase activity"/>
    <property type="evidence" value="ECO:0007669"/>
    <property type="project" value="UniProtKB-KW"/>
</dbReference>
<reference evidence="7" key="1">
    <citation type="submission" date="2016-10" db="EMBL/GenBank/DDBJ databases">
        <authorList>
            <person name="Varghese N."/>
            <person name="Submissions S."/>
        </authorList>
    </citation>
    <scope>NUCLEOTIDE SEQUENCE [LARGE SCALE GENOMIC DNA]</scope>
    <source>
        <strain evidence="7">DSM 45962</strain>
    </source>
</reference>
<keyword evidence="3" id="KW-0560">Oxidoreductase</keyword>
<comment type="similarity">
    <text evidence="1">Belongs to the bacterial luciferase oxidoreductase family.</text>
</comment>
<sequence length="387" mass="42772">MALKFGTFMAPFHPPGTGQNPSTAYERDVALIQHMDRLGFDEAWIGEHHSCGTELIPDPFMFIMYMANLTKHIKLGTGVTSLPYHNPLWVADRALFADRLLRGRFMLGIGPGALPTDADMIGISLEEQRGAMEEDFDVLMALLRGESVTKETNRYRLKDARTQYAPYSDFDIAVAAIASPTGPRAASKNGAHLISVGATAAGGFDALALHWDVMEERAPQFGHKADRTKWRLAGPMHLAETKEEAIEQVRYGLDAWCDYTQDVLAAPHFRAAGKSFEERVEWVNESGLGVIGTPDMAIAQIERLEKQSGGFGSYLLIAHEWARHKDNLNSFELFADHVMPRFQGSADRLTGAEQWARSRWDELDGRQGAAIAAATERHASEKSGSQA</sequence>
<keyword evidence="2" id="KW-0285">Flavoprotein</keyword>
<dbReference type="RefSeq" id="WP_091563488.1">
    <property type="nucleotide sequence ID" value="NZ_BNAC01000001.1"/>
</dbReference>
<dbReference type="Proteomes" id="UP000199022">
    <property type="component" value="Unassembled WGS sequence"/>
</dbReference>
<evidence type="ECO:0000256" key="1">
    <source>
        <dbReference type="ARBA" id="ARBA00010426"/>
    </source>
</evidence>
<dbReference type="PANTHER" id="PTHR30137">
    <property type="entry name" value="LUCIFERASE-LIKE MONOOXYGENASE"/>
    <property type="match status" value="1"/>
</dbReference>
<dbReference type="InterPro" id="IPR036661">
    <property type="entry name" value="Luciferase-like_sf"/>
</dbReference>
<protein>
    <recommendedName>
        <fullName evidence="5">Luciferase-like domain-containing protein</fullName>
    </recommendedName>
</protein>
<accession>A0A1I1U125</accession>
<dbReference type="Gene3D" id="3.20.20.30">
    <property type="entry name" value="Luciferase-like domain"/>
    <property type="match status" value="1"/>
</dbReference>
<feature type="domain" description="Luciferase-like" evidence="5">
    <location>
        <begin position="4"/>
        <end position="306"/>
    </location>
</feature>
<organism evidence="6 7">
    <name type="scientific">Klenkia taihuensis</name>
    <dbReference type="NCBI Taxonomy" id="1225127"/>
    <lineage>
        <taxon>Bacteria</taxon>
        <taxon>Bacillati</taxon>
        <taxon>Actinomycetota</taxon>
        <taxon>Actinomycetes</taxon>
        <taxon>Geodermatophilales</taxon>
        <taxon>Geodermatophilaceae</taxon>
        <taxon>Klenkia</taxon>
    </lineage>
</organism>